<dbReference type="InterPro" id="IPR000073">
    <property type="entry name" value="AB_hydrolase_1"/>
</dbReference>
<accession>R4X414</accession>
<feature type="signal peptide" evidence="1">
    <location>
        <begin position="1"/>
        <end position="32"/>
    </location>
</feature>
<dbReference type="InterPro" id="IPR052897">
    <property type="entry name" value="Sec-Metab_Biosynth_Hydrolase"/>
</dbReference>
<evidence type="ECO:0000259" key="2">
    <source>
        <dbReference type="Pfam" id="PF12697"/>
    </source>
</evidence>
<feature type="domain" description="AB hydrolase-1" evidence="2">
    <location>
        <begin position="43"/>
        <end position="259"/>
    </location>
</feature>
<dbReference type="Proteomes" id="UP000013966">
    <property type="component" value="Plasmid p1"/>
</dbReference>
<dbReference type="Pfam" id="PF12697">
    <property type="entry name" value="Abhydrolase_6"/>
    <property type="match status" value="1"/>
</dbReference>
<protein>
    <recommendedName>
        <fullName evidence="2">AB hydrolase-1 domain-containing protein</fullName>
    </recommendedName>
</protein>
<dbReference type="PANTHER" id="PTHR37017">
    <property type="entry name" value="AB HYDROLASE-1 DOMAIN-CONTAINING PROTEIN-RELATED"/>
    <property type="match status" value="1"/>
</dbReference>
<dbReference type="HOGENOM" id="CLU_046066_2_0_4"/>
<keyword evidence="4" id="KW-1185">Reference proteome</keyword>
<reference evidence="3 4" key="1">
    <citation type="journal article" date="2013" name="Genome Announc.">
        <title>Complete Genome Sequence of Burkholderia sp. Strain RPE64, Bacterial Symbiont of the Bean Bug Riptortus pedestris.</title>
        <authorList>
            <person name="Shibata T.F."/>
            <person name="Maeda T."/>
            <person name="Nikoh N."/>
            <person name="Yamaguchi K."/>
            <person name="Oshima K."/>
            <person name="Hattori M."/>
            <person name="Nishiyama T."/>
            <person name="Hasebe M."/>
            <person name="Fukatsu T."/>
            <person name="Kikuchi Y."/>
            <person name="Shigenobu S."/>
        </authorList>
    </citation>
    <scope>NUCLEOTIDE SEQUENCE [LARGE SCALE GENOMIC DNA]</scope>
    <source>
        <plasmid evidence="3 4">p1</plasmid>
    </source>
</reference>
<evidence type="ECO:0000256" key="1">
    <source>
        <dbReference type="SAM" id="SignalP"/>
    </source>
</evidence>
<evidence type="ECO:0000313" key="3">
    <source>
        <dbReference type="EMBL" id="BAN27846.1"/>
    </source>
</evidence>
<dbReference type="Gene3D" id="3.40.50.1820">
    <property type="entry name" value="alpha/beta hydrolase"/>
    <property type="match status" value="1"/>
</dbReference>
<dbReference type="EMBL" id="AP013061">
    <property type="protein sequence ID" value="BAN27846.1"/>
    <property type="molecule type" value="Genomic_DNA"/>
</dbReference>
<dbReference type="AlphaFoldDB" id="R4X414"/>
<sequence>MPQAEFFMKRILQAASVLALSAGVFASTNALAQDAAHAPVKNIVLVHGAWVDGSGWKPVYDILTKDGYHVTLVQEPLTSFDADVTATKRVLDLQDGPTILVGHSYGGSVITEAGVDPHVAGLVYVAAHAPNVGEDEGALGKKTPSFLAKQTGAVEKTADGYTYLNPAVFPKDFAADLPLKQAQFESHSQILTAAQVFTTPLTAAAWTTKPSWGIVAGDDKIINPDLERWYYERAHSHMTVIPGASHSVYESRPKQVAAVIEDAAKHAVQ</sequence>
<dbReference type="PANTHER" id="PTHR37017:SF11">
    <property type="entry name" value="ESTERASE_LIPASE_THIOESTERASE DOMAIN-CONTAINING PROTEIN"/>
    <property type="match status" value="1"/>
</dbReference>
<dbReference type="InterPro" id="IPR029058">
    <property type="entry name" value="AB_hydrolase_fold"/>
</dbReference>
<keyword evidence="1" id="KW-0732">Signal</keyword>
<name>R4X414_9BURK</name>
<reference evidence="3 4" key="2">
    <citation type="journal article" date="2018" name="Int. J. Syst. Evol. Microbiol.">
        <title>Burkholderia insecticola sp. nov., a gut symbiotic bacterium of the bean bug Riptortus pedestris.</title>
        <authorList>
            <person name="Takeshita K."/>
            <person name="Tamaki H."/>
            <person name="Ohbayashi T."/>
            <person name="Meng X.-Y."/>
            <person name="Sone T."/>
            <person name="Mitani Y."/>
            <person name="Peeters C."/>
            <person name="Kikuchi Y."/>
            <person name="Vandamme P."/>
        </authorList>
    </citation>
    <scope>NUCLEOTIDE SEQUENCE [LARGE SCALE GENOMIC DNA]</scope>
    <source>
        <strain evidence="3">RPE64</strain>
        <plasmid evidence="3 4">p1</plasmid>
    </source>
</reference>
<dbReference type="PATRIC" id="fig|758793.3.peg.6053"/>
<organism evidence="3 4">
    <name type="scientific">Caballeronia insecticola</name>
    <dbReference type="NCBI Taxonomy" id="758793"/>
    <lineage>
        <taxon>Bacteria</taxon>
        <taxon>Pseudomonadati</taxon>
        <taxon>Pseudomonadota</taxon>
        <taxon>Betaproteobacteria</taxon>
        <taxon>Burkholderiales</taxon>
        <taxon>Burkholderiaceae</taxon>
        <taxon>Caballeronia</taxon>
    </lineage>
</organism>
<dbReference type="SUPFAM" id="SSF53474">
    <property type="entry name" value="alpha/beta-Hydrolases"/>
    <property type="match status" value="1"/>
</dbReference>
<geneLocation type="plasmid" evidence="3 4">
    <name>p1</name>
</geneLocation>
<keyword evidence="3" id="KW-0614">Plasmid</keyword>
<proteinExistence type="predicted"/>
<gene>
    <name evidence="3" type="ORF">BRPE64_DCDS09100</name>
</gene>
<feature type="chain" id="PRO_5004381807" description="AB hydrolase-1 domain-containing protein" evidence="1">
    <location>
        <begin position="33"/>
        <end position="269"/>
    </location>
</feature>
<evidence type="ECO:0000313" key="4">
    <source>
        <dbReference type="Proteomes" id="UP000013966"/>
    </source>
</evidence>
<dbReference type="KEGG" id="buo:BRPE64_DCDS09100"/>